<dbReference type="Proteomes" id="UP000308181">
    <property type="component" value="Unassembled WGS sequence"/>
</dbReference>
<dbReference type="OrthoDB" id="676759at2"/>
<sequence length="79" mass="9262">MEDLKSNAFSLKVNINNDTKEMIVQPTETTDGVTFYFCEIEGKKISELRKDENWQQVWGSLTSYEIKEIGSQIDQHERF</sequence>
<dbReference type="AlphaFoldDB" id="A0A4U1C3L3"/>
<keyword evidence="2" id="KW-1185">Reference proteome</keyword>
<dbReference type="RefSeq" id="WP_136825514.1">
    <property type="nucleotide sequence ID" value="NZ_SWBP01000002.1"/>
</dbReference>
<protein>
    <submittedName>
        <fullName evidence="1">Uncharacterized protein</fullName>
    </submittedName>
</protein>
<proteinExistence type="predicted"/>
<dbReference type="EMBL" id="SWBP01000002">
    <property type="protein sequence ID" value="TKB98699.1"/>
    <property type="molecule type" value="Genomic_DNA"/>
</dbReference>
<evidence type="ECO:0000313" key="2">
    <source>
        <dbReference type="Proteomes" id="UP000308181"/>
    </source>
</evidence>
<gene>
    <name evidence="1" type="ORF">FA046_06170</name>
</gene>
<accession>A0A4U1C3L3</accession>
<evidence type="ECO:0000313" key="1">
    <source>
        <dbReference type="EMBL" id="TKB98699.1"/>
    </source>
</evidence>
<organism evidence="1 2">
    <name type="scientific">Pedobacter cryophilus</name>
    <dbReference type="NCBI Taxonomy" id="2571271"/>
    <lineage>
        <taxon>Bacteria</taxon>
        <taxon>Pseudomonadati</taxon>
        <taxon>Bacteroidota</taxon>
        <taxon>Sphingobacteriia</taxon>
        <taxon>Sphingobacteriales</taxon>
        <taxon>Sphingobacteriaceae</taxon>
        <taxon>Pedobacter</taxon>
    </lineage>
</organism>
<reference evidence="1 2" key="1">
    <citation type="submission" date="2019-04" db="EMBL/GenBank/DDBJ databases">
        <title>Pedobacter sp. AR-3-17 sp. nov., isolated from Arctic soil.</title>
        <authorList>
            <person name="Dahal R.H."/>
            <person name="Kim D.-U."/>
        </authorList>
    </citation>
    <scope>NUCLEOTIDE SEQUENCE [LARGE SCALE GENOMIC DNA]</scope>
    <source>
        <strain evidence="1 2">AR-3-17</strain>
    </source>
</reference>
<comment type="caution">
    <text evidence="1">The sequence shown here is derived from an EMBL/GenBank/DDBJ whole genome shotgun (WGS) entry which is preliminary data.</text>
</comment>
<name>A0A4U1C3L3_9SPHI</name>